<accession>A0ABR9UNM5</accession>
<dbReference type="Proteomes" id="UP000651156">
    <property type="component" value="Unassembled WGS sequence"/>
</dbReference>
<keyword evidence="1 2" id="KW-0597">Phosphoprotein</keyword>
<reference evidence="4 5" key="1">
    <citation type="submission" date="2020-10" db="EMBL/GenBank/DDBJ databases">
        <authorList>
            <person name="Castelo-Branco R."/>
            <person name="Eusebio N."/>
            <person name="Adriana R."/>
            <person name="Vieira A."/>
            <person name="Brugerolle De Fraissinette N."/>
            <person name="Rezende De Castro R."/>
            <person name="Schneider M.P."/>
            <person name="Vasconcelos V."/>
            <person name="Leao P.N."/>
        </authorList>
    </citation>
    <scope>NUCLEOTIDE SEQUENCE [LARGE SCALE GENOMIC DNA]</scope>
    <source>
        <strain evidence="4 5">LEGE 06123</strain>
    </source>
</reference>
<gene>
    <name evidence="4" type="ORF">IQ230_05805</name>
</gene>
<dbReference type="EMBL" id="JADEWN010000009">
    <property type="protein sequence ID" value="MBE9189882.1"/>
    <property type="molecule type" value="Genomic_DNA"/>
</dbReference>
<sequence>MNMNLQSSSSPQQDRLRQPLVLAVDDNEDNLQLLAQLLMLIECSHITATDGHTAVLMAQNYQPNLILLDMMLPDLDGIEVVCRLKQDPETMDIPIVAVTAMARVEDQQRFLLAGCKEYIKKPYIIEELEATIRRCLA</sequence>
<feature type="domain" description="Response regulatory" evidence="3">
    <location>
        <begin position="20"/>
        <end position="136"/>
    </location>
</feature>
<evidence type="ECO:0000313" key="5">
    <source>
        <dbReference type="Proteomes" id="UP000651156"/>
    </source>
</evidence>
<protein>
    <submittedName>
        <fullName evidence="4">Response regulator</fullName>
    </submittedName>
</protein>
<evidence type="ECO:0000256" key="2">
    <source>
        <dbReference type="PROSITE-ProRule" id="PRU00169"/>
    </source>
</evidence>
<dbReference type="PANTHER" id="PTHR44591">
    <property type="entry name" value="STRESS RESPONSE REGULATOR PROTEIN 1"/>
    <property type="match status" value="1"/>
</dbReference>
<evidence type="ECO:0000313" key="4">
    <source>
        <dbReference type="EMBL" id="MBE9189882.1"/>
    </source>
</evidence>
<dbReference type="PANTHER" id="PTHR44591:SF3">
    <property type="entry name" value="RESPONSE REGULATORY DOMAIN-CONTAINING PROTEIN"/>
    <property type="match status" value="1"/>
</dbReference>
<organism evidence="4 5">
    <name type="scientific">Gloeocapsopsis crepidinum LEGE 06123</name>
    <dbReference type="NCBI Taxonomy" id="588587"/>
    <lineage>
        <taxon>Bacteria</taxon>
        <taxon>Bacillati</taxon>
        <taxon>Cyanobacteriota</taxon>
        <taxon>Cyanophyceae</taxon>
        <taxon>Oscillatoriophycideae</taxon>
        <taxon>Chroococcales</taxon>
        <taxon>Chroococcaceae</taxon>
        <taxon>Gloeocapsopsis</taxon>
    </lineage>
</organism>
<dbReference type="InterPro" id="IPR001789">
    <property type="entry name" value="Sig_transdc_resp-reg_receiver"/>
</dbReference>
<keyword evidence="5" id="KW-1185">Reference proteome</keyword>
<comment type="caution">
    <text evidence="4">The sequence shown here is derived from an EMBL/GenBank/DDBJ whole genome shotgun (WGS) entry which is preliminary data.</text>
</comment>
<dbReference type="Pfam" id="PF00072">
    <property type="entry name" value="Response_reg"/>
    <property type="match status" value="1"/>
</dbReference>
<dbReference type="Gene3D" id="3.40.50.2300">
    <property type="match status" value="1"/>
</dbReference>
<dbReference type="InterPro" id="IPR011006">
    <property type="entry name" value="CheY-like_superfamily"/>
</dbReference>
<dbReference type="InterPro" id="IPR050595">
    <property type="entry name" value="Bact_response_regulator"/>
</dbReference>
<dbReference type="PROSITE" id="PS50110">
    <property type="entry name" value="RESPONSE_REGULATORY"/>
    <property type="match status" value="1"/>
</dbReference>
<name>A0ABR9UNM5_9CHRO</name>
<proteinExistence type="predicted"/>
<dbReference type="SUPFAM" id="SSF52172">
    <property type="entry name" value="CheY-like"/>
    <property type="match status" value="1"/>
</dbReference>
<evidence type="ECO:0000256" key="1">
    <source>
        <dbReference type="ARBA" id="ARBA00022553"/>
    </source>
</evidence>
<evidence type="ECO:0000259" key="3">
    <source>
        <dbReference type="PROSITE" id="PS50110"/>
    </source>
</evidence>
<feature type="modified residue" description="4-aspartylphosphate" evidence="2">
    <location>
        <position position="69"/>
    </location>
</feature>
<dbReference type="SMART" id="SM00448">
    <property type="entry name" value="REC"/>
    <property type="match status" value="1"/>
</dbReference>